<dbReference type="EMBL" id="BSNG01000001">
    <property type="protein sequence ID" value="GLQ11426.1"/>
    <property type="molecule type" value="Genomic_DNA"/>
</dbReference>
<name>A0ABQ5UL66_9HYPH</name>
<evidence type="ECO:0000313" key="6">
    <source>
        <dbReference type="EMBL" id="GLQ11426.1"/>
    </source>
</evidence>
<dbReference type="Pfam" id="PF02311">
    <property type="entry name" value="AraC_binding"/>
    <property type="match status" value="1"/>
</dbReference>
<evidence type="ECO:0000256" key="1">
    <source>
        <dbReference type="ARBA" id="ARBA00022490"/>
    </source>
</evidence>
<dbReference type="SUPFAM" id="SSF46689">
    <property type="entry name" value="Homeodomain-like"/>
    <property type="match status" value="2"/>
</dbReference>
<evidence type="ECO:0000256" key="3">
    <source>
        <dbReference type="ARBA" id="ARBA00023125"/>
    </source>
</evidence>
<dbReference type="InterPro" id="IPR003313">
    <property type="entry name" value="AraC-bd"/>
</dbReference>
<evidence type="ECO:0000256" key="4">
    <source>
        <dbReference type="ARBA" id="ARBA00023163"/>
    </source>
</evidence>
<keyword evidence="3" id="KW-0238">DNA-binding</keyword>
<gene>
    <name evidence="6" type="ORF">GCM10007913_33580</name>
</gene>
<dbReference type="CDD" id="cd02208">
    <property type="entry name" value="cupin_RmlC-like"/>
    <property type="match status" value="1"/>
</dbReference>
<dbReference type="Pfam" id="PF12833">
    <property type="entry name" value="HTH_18"/>
    <property type="match status" value="1"/>
</dbReference>
<proteinExistence type="predicted"/>
<organism evidence="6 7">
    <name type="scientific">Devosia yakushimensis</name>
    <dbReference type="NCBI Taxonomy" id="470028"/>
    <lineage>
        <taxon>Bacteria</taxon>
        <taxon>Pseudomonadati</taxon>
        <taxon>Pseudomonadota</taxon>
        <taxon>Alphaproteobacteria</taxon>
        <taxon>Hyphomicrobiales</taxon>
        <taxon>Devosiaceae</taxon>
        <taxon>Devosia</taxon>
    </lineage>
</organism>
<dbReference type="PANTHER" id="PTHR46796:SF13">
    <property type="entry name" value="HTH-TYPE TRANSCRIPTIONAL ACTIVATOR RHAS"/>
    <property type="match status" value="1"/>
</dbReference>
<reference evidence="6" key="2">
    <citation type="submission" date="2023-01" db="EMBL/GenBank/DDBJ databases">
        <title>Draft genome sequence of Devosia yakushimensis strain NBRC 103855.</title>
        <authorList>
            <person name="Sun Q."/>
            <person name="Mori K."/>
        </authorList>
    </citation>
    <scope>NUCLEOTIDE SEQUENCE</scope>
    <source>
        <strain evidence="6">NBRC 103855</strain>
    </source>
</reference>
<dbReference type="InterPro" id="IPR018060">
    <property type="entry name" value="HTH_AraC"/>
</dbReference>
<accession>A0ABQ5UL66</accession>
<dbReference type="Gene3D" id="2.60.120.10">
    <property type="entry name" value="Jelly Rolls"/>
    <property type="match status" value="1"/>
</dbReference>
<dbReference type="SUPFAM" id="SSF51215">
    <property type="entry name" value="Regulatory protein AraC"/>
    <property type="match status" value="1"/>
</dbReference>
<dbReference type="PANTHER" id="PTHR46796">
    <property type="entry name" value="HTH-TYPE TRANSCRIPTIONAL ACTIVATOR RHAS-RELATED"/>
    <property type="match status" value="1"/>
</dbReference>
<dbReference type="InterPro" id="IPR050204">
    <property type="entry name" value="AraC_XylS_family_regulators"/>
</dbReference>
<comment type="caution">
    <text evidence="6">The sequence shown here is derived from an EMBL/GenBank/DDBJ whole genome shotgun (WGS) entry which is preliminary data.</text>
</comment>
<keyword evidence="4" id="KW-0804">Transcription</keyword>
<dbReference type="RefSeq" id="WP_284392716.1">
    <property type="nucleotide sequence ID" value="NZ_BSNG01000001.1"/>
</dbReference>
<protein>
    <submittedName>
        <fullName evidence="6">AraC family transcriptional regulator</fullName>
    </submittedName>
</protein>
<feature type="domain" description="HTH araC/xylS-type" evidence="5">
    <location>
        <begin position="190"/>
        <end position="288"/>
    </location>
</feature>
<keyword evidence="1" id="KW-0963">Cytoplasm</keyword>
<evidence type="ECO:0000256" key="2">
    <source>
        <dbReference type="ARBA" id="ARBA00023015"/>
    </source>
</evidence>
<dbReference type="SMART" id="SM00342">
    <property type="entry name" value="HTH_ARAC"/>
    <property type="match status" value="1"/>
</dbReference>
<dbReference type="InterPro" id="IPR037923">
    <property type="entry name" value="HTH-like"/>
</dbReference>
<reference evidence="6" key="1">
    <citation type="journal article" date="2014" name="Int. J. Syst. Evol. Microbiol.">
        <title>Complete genome of a new Firmicutes species belonging to the dominant human colonic microbiota ('Ruminococcus bicirculans') reveals two chromosomes and a selective capacity to utilize plant glucans.</title>
        <authorList>
            <consortium name="NISC Comparative Sequencing Program"/>
            <person name="Wegmann U."/>
            <person name="Louis P."/>
            <person name="Goesmann A."/>
            <person name="Henrissat B."/>
            <person name="Duncan S.H."/>
            <person name="Flint H.J."/>
        </authorList>
    </citation>
    <scope>NUCLEOTIDE SEQUENCE</scope>
    <source>
        <strain evidence="6">NBRC 103855</strain>
    </source>
</reference>
<keyword evidence="2" id="KW-0805">Transcription regulation</keyword>
<dbReference type="Gene3D" id="1.10.10.60">
    <property type="entry name" value="Homeodomain-like"/>
    <property type="match status" value="2"/>
</dbReference>
<dbReference type="Proteomes" id="UP001161406">
    <property type="component" value="Unassembled WGS sequence"/>
</dbReference>
<dbReference type="InterPro" id="IPR014710">
    <property type="entry name" value="RmlC-like_jellyroll"/>
</dbReference>
<dbReference type="PROSITE" id="PS01124">
    <property type="entry name" value="HTH_ARAC_FAMILY_2"/>
    <property type="match status" value="1"/>
</dbReference>
<evidence type="ECO:0000313" key="7">
    <source>
        <dbReference type="Proteomes" id="UP001161406"/>
    </source>
</evidence>
<dbReference type="InterPro" id="IPR009057">
    <property type="entry name" value="Homeodomain-like_sf"/>
</dbReference>
<evidence type="ECO:0000259" key="5">
    <source>
        <dbReference type="PROSITE" id="PS01124"/>
    </source>
</evidence>
<sequence length="299" mass="33763">MAEPDYYTYLPDNSLCEAWGCTALSTGYTHIPPGSAYPPVRHPDDHHFLWEKGRTLQAYQFAYISQGRGRLQAAPNPEIIHPVEAGDVILMFPGVWHRFAPDPDTGWVESWIECRGAAFDRVLDMGLVQIEAPVWRADQRASAVFQTVHQLAREDAILHQPTLSALGLQLLAQLCQSRDLAEQGRVRMVERARRALMEKSGDGQSLDSIARELGISYPTLRRLFRQHAGMSLKQYRTEVRIRRACELLRNSDKSVKAIAGYLGYSSAFHFSAQFRQSTGLAPSEWRRQNRVEGLGRSGK</sequence>
<keyword evidence="7" id="KW-1185">Reference proteome</keyword>